<dbReference type="EMBL" id="GL433860">
    <property type="protein sequence ID" value="EFN51782.1"/>
    <property type="molecule type" value="Genomic_DNA"/>
</dbReference>
<evidence type="ECO:0000313" key="1">
    <source>
        <dbReference type="EMBL" id="EFN51782.1"/>
    </source>
</evidence>
<name>E1ZQU2_CHLVA</name>
<evidence type="ECO:0000313" key="2">
    <source>
        <dbReference type="Proteomes" id="UP000008141"/>
    </source>
</evidence>
<gene>
    <name evidence="1" type="ORF">CHLNCDRAFT_139734</name>
</gene>
<dbReference type="InParanoid" id="E1ZQU2"/>
<dbReference type="KEGG" id="cvr:CHLNCDRAFT_139734"/>
<dbReference type="RefSeq" id="XP_005843884.1">
    <property type="nucleotide sequence ID" value="XM_005843822.1"/>
</dbReference>
<sequence>MARATVTVLTNAPPDELVETELVIVDEAFEELEDGNEDALKEVLERQKTQLRQGF</sequence>
<proteinExistence type="predicted"/>
<protein>
    <submittedName>
        <fullName evidence="1">Uncharacterized protein</fullName>
    </submittedName>
</protein>
<accession>E1ZQU2</accession>
<reference evidence="1 2" key="1">
    <citation type="journal article" date="2010" name="Plant Cell">
        <title>The Chlorella variabilis NC64A genome reveals adaptation to photosymbiosis, coevolution with viruses, and cryptic sex.</title>
        <authorList>
            <person name="Blanc G."/>
            <person name="Duncan G."/>
            <person name="Agarkova I."/>
            <person name="Borodovsky M."/>
            <person name="Gurnon J."/>
            <person name="Kuo A."/>
            <person name="Lindquist E."/>
            <person name="Lucas S."/>
            <person name="Pangilinan J."/>
            <person name="Polle J."/>
            <person name="Salamov A."/>
            <person name="Terry A."/>
            <person name="Yamada T."/>
            <person name="Dunigan D.D."/>
            <person name="Grigoriev I.V."/>
            <person name="Claverie J.M."/>
            <person name="Van Etten J.L."/>
        </authorList>
    </citation>
    <scope>NUCLEOTIDE SEQUENCE [LARGE SCALE GENOMIC DNA]</scope>
    <source>
        <strain evidence="1 2">NC64A</strain>
    </source>
</reference>
<keyword evidence="2" id="KW-1185">Reference proteome</keyword>
<dbReference type="Proteomes" id="UP000008141">
    <property type="component" value="Unassembled WGS sequence"/>
</dbReference>
<dbReference type="GeneID" id="17351252"/>
<dbReference type="AlphaFoldDB" id="E1ZQU2"/>
<organism evidence="2">
    <name type="scientific">Chlorella variabilis</name>
    <name type="common">Green alga</name>
    <dbReference type="NCBI Taxonomy" id="554065"/>
    <lineage>
        <taxon>Eukaryota</taxon>
        <taxon>Viridiplantae</taxon>
        <taxon>Chlorophyta</taxon>
        <taxon>core chlorophytes</taxon>
        <taxon>Trebouxiophyceae</taxon>
        <taxon>Chlorellales</taxon>
        <taxon>Chlorellaceae</taxon>
        <taxon>Chlorella clade</taxon>
        <taxon>Chlorella</taxon>
    </lineage>
</organism>